<feature type="transmembrane region" description="Helical" evidence="14">
    <location>
        <begin position="180"/>
        <end position="197"/>
    </location>
</feature>
<dbReference type="GO" id="GO:0004169">
    <property type="term" value="F:dolichyl-phosphate-mannose-protein mannosyltransferase activity"/>
    <property type="evidence" value="ECO:0007669"/>
    <property type="project" value="UniProtKB-UniRule"/>
</dbReference>
<protein>
    <recommendedName>
        <fullName evidence="4 14">Dolichyl-phosphate-mannose--protein mannosyltransferase</fullName>
        <ecNumber evidence="4 14">2.4.1.109</ecNumber>
    </recommendedName>
</protein>
<dbReference type="Pfam" id="PF02366">
    <property type="entry name" value="PMT"/>
    <property type="match status" value="1"/>
</dbReference>
<feature type="domain" description="MIR" evidence="16">
    <location>
        <begin position="343"/>
        <end position="397"/>
    </location>
</feature>
<reference evidence="17" key="1">
    <citation type="submission" date="2013-08" db="EMBL/GenBank/DDBJ databases">
        <title>Gene expansion shapes genome architecture in the human pathogen Lichtheimia corymbifera: an evolutionary genomics analysis in the ancient terrestrial Mucorales (Mucoromycotina).</title>
        <authorList>
            <person name="Schwartze V.U."/>
            <person name="Winter S."/>
            <person name="Shelest E."/>
            <person name="Marcet-Houben M."/>
            <person name="Horn F."/>
            <person name="Wehner S."/>
            <person name="Hoffmann K."/>
            <person name="Riege K."/>
            <person name="Sammeth M."/>
            <person name="Nowrousian M."/>
            <person name="Valiante V."/>
            <person name="Linde J."/>
            <person name="Jacobsen I.D."/>
            <person name="Marz M."/>
            <person name="Brakhage A.A."/>
            <person name="Gabaldon T."/>
            <person name="Bocker S."/>
            <person name="Voigt K."/>
        </authorList>
    </citation>
    <scope>NUCLEOTIDE SEQUENCE [LARGE SCALE GENOMIC DNA]</scope>
    <source>
        <strain evidence="17">FSU 9682</strain>
    </source>
</reference>
<feature type="transmembrane region" description="Helical" evidence="14">
    <location>
        <begin position="707"/>
        <end position="727"/>
    </location>
</feature>
<comment type="caution">
    <text evidence="17">The sequence shown here is derived from an EMBL/GenBank/DDBJ whole genome shotgun (WGS) entry which is preliminary data.</text>
</comment>
<proteinExistence type="inferred from homology"/>
<dbReference type="AlphaFoldDB" id="A0A068SE39"/>
<evidence type="ECO:0000256" key="14">
    <source>
        <dbReference type="RuleBase" id="RU367007"/>
    </source>
</evidence>
<dbReference type="STRING" id="1263082.A0A068SE39"/>
<organism evidence="17 18">
    <name type="scientific">Lichtheimia corymbifera JMRC:FSU:9682</name>
    <dbReference type="NCBI Taxonomy" id="1263082"/>
    <lineage>
        <taxon>Eukaryota</taxon>
        <taxon>Fungi</taxon>
        <taxon>Fungi incertae sedis</taxon>
        <taxon>Mucoromycota</taxon>
        <taxon>Mucoromycotina</taxon>
        <taxon>Mucoromycetes</taxon>
        <taxon>Mucorales</taxon>
        <taxon>Lichtheimiaceae</taxon>
        <taxon>Lichtheimia</taxon>
    </lineage>
</organism>
<evidence type="ECO:0000256" key="8">
    <source>
        <dbReference type="ARBA" id="ARBA00022737"/>
    </source>
</evidence>
<dbReference type="UniPathway" id="UPA00378"/>
<dbReference type="Proteomes" id="UP000027586">
    <property type="component" value="Unassembled WGS sequence"/>
</dbReference>
<evidence type="ECO:0000256" key="12">
    <source>
        <dbReference type="ARBA" id="ARBA00045085"/>
    </source>
</evidence>
<dbReference type="CDD" id="cd23284">
    <property type="entry name" value="beta-trefoil_MIR_PMT2-like"/>
    <property type="match status" value="1"/>
</dbReference>
<evidence type="ECO:0000256" key="13">
    <source>
        <dbReference type="ARBA" id="ARBA00045102"/>
    </source>
</evidence>
<evidence type="ECO:0000256" key="11">
    <source>
        <dbReference type="ARBA" id="ARBA00023136"/>
    </source>
</evidence>
<keyword evidence="11 14" id="KW-0472">Membrane</keyword>
<comment type="catalytic activity">
    <reaction evidence="13 14">
        <text>a di-trans,poly-cis-dolichyl beta-D-mannosyl phosphate + L-seryl-[protein] = 3-O-(alpha-D-mannosyl)-L-seryl-[protein] + a di-trans,poly-cis-dolichyl phosphate + H(+)</text>
        <dbReference type="Rhea" id="RHEA:17377"/>
        <dbReference type="Rhea" id="RHEA-COMP:9863"/>
        <dbReference type="Rhea" id="RHEA-COMP:13546"/>
        <dbReference type="Rhea" id="RHEA-COMP:19498"/>
        <dbReference type="Rhea" id="RHEA-COMP:19501"/>
        <dbReference type="ChEBI" id="CHEBI:15378"/>
        <dbReference type="ChEBI" id="CHEBI:29999"/>
        <dbReference type="ChEBI" id="CHEBI:57683"/>
        <dbReference type="ChEBI" id="CHEBI:58211"/>
        <dbReference type="ChEBI" id="CHEBI:137321"/>
        <dbReference type="EC" id="2.4.1.109"/>
    </reaction>
</comment>
<comment type="similarity">
    <text evidence="3 14">Belongs to the glycosyltransferase 39 family.</text>
</comment>
<dbReference type="PANTHER" id="PTHR10050:SF46">
    <property type="entry name" value="PROTEIN O-MANNOSYL-TRANSFERASE 2"/>
    <property type="match status" value="1"/>
</dbReference>
<name>A0A068SE39_9FUNG</name>
<keyword evidence="10 14" id="KW-1133">Transmembrane helix</keyword>
<accession>A0A068SE39</accession>
<evidence type="ECO:0000256" key="2">
    <source>
        <dbReference type="ARBA" id="ARBA00004922"/>
    </source>
</evidence>
<feature type="transmembrane region" description="Helical" evidence="14">
    <location>
        <begin position="290"/>
        <end position="317"/>
    </location>
</feature>
<evidence type="ECO:0000256" key="9">
    <source>
        <dbReference type="ARBA" id="ARBA00022824"/>
    </source>
</evidence>
<evidence type="ECO:0000256" key="10">
    <source>
        <dbReference type="ARBA" id="ARBA00022989"/>
    </source>
</evidence>
<evidence type="ECO:0000256" key="6">
    <source>
        <dbReference type="ARBA" id="ARBA00022679"/>
    </source>
</evidence>
<feature type="compositionally biased region" description="Basic residues" evidence="15">
    <location>
        <begin position="1"/>
        <end position="10"/>
    </location>
</feature>
<comment type="pathway">
    <text evidence="2 14">Protein modification; protein glycosylation.</text>
</comment>
<dbReference type="InterPro" id="IPR016093">
    <property type="entry name" value="MIR_motif"/>
</dbReference>
<dbReference type="InterPro" id="IPR003342">
    <property type="entry name" value="ArnT-like_N"/>
</dbReference>
<feature type="domain" description="MIR" evidence="16">
    <location>
        <begin position="477"/>
        <end position="535"/>
    </location>
</feature>
<dbReference type="FunFam" id="2.80.10.50:FF:000012">
    <property type="entry name" value="Protein O-mannosyl-transferase 1"/>
    <property type="match status" value="1"/>
</dbReference>
<evidence type="ECO:0000256" key="7">
    <source>
        <dbReference type="ARBA" id="ARBA00022692"/>
    </source>
</evidence>
<keyword evidence="9 14" id="KW-0256">Endoplasmic reticulum</keyword>
<evidence type="ECO:0000256" key="5">
    <source>
        <dbReference type="ARBA" id="ARBA00022676"/>
    </source>
</evidence>
<comment type="subcellular location">
    <subcellularLocation>
        <location evidence="1 14">Endoplasmic reticulum membrane</location>
        <topology evidence="1 14">Multi-pass membrane protein</topology>
    </subcellularLocation>
</comment>
<evidence type="ECO:0000313" key="17">
    <source>
        <dbReference type="EMBL" id="CDH60092.1"/>
    </source>
</evidence>
<feature type="transmembrane region" description="Helical" evidence="14">
    <location>
        <begin position="653"/>
        <end position="671"/>
    </location>
</feature>
<feature type="region of interest" description="Disordered" evidence="15">
    <location>
        <begin position="1"/>
        <end position="30"/>
    </location>
</feature>
<dbReference type="SUPFAM" id="SSF82109">
    <property type="entry name" value="MIR domain"/>
    <property type="match status" value="1"/>
</dbReference>
<evidence type="ECO:0000259" key="16">
    <source>
        <dbReference type="PROSITE" id="PS50919"/>
    </source>
</evidence>
<keyword evidence="8" id="KW-0677">Repeat</keyword>
<evidence type="ECO:0000256" key="3">
    <source>
        <dbReference type="ARBA" id="ARBA00007222"/>
    </source>
</evidence>
<comment type="catalytic activity">
    <reaction evidence="12 14">
        <text>a di-trans,poly-cis-dolichyl beta-D-mannosyl phosphate + L-threonyl-[protein] = 3-O-(alpha-D-mannosyl)-L-threonyl-[protein] + a di-trans,poly-cis-dolichyl phosphate + H(+)</text>
        <dbReference type="Rhea" id="RHEA:53396"/>
        <dbReference type="Rhea" id="RHEA-COMP:11060"/>
        <dbReference type="Rhea" id="RHEA-COMP:13547"/>
        <dbReference type="Rhea" id="RHEA-COMP:19498"/>
        <dbReference type="Rhea" id="RHEA-COMP:19501"/>
        <dbReference type="ChEBI" id="CHEBI:15378"/>
        <dbReference type="ChEBI" id="CHEBI:30013"/>
        <dbReference type="ChEBI" id="CHEBI:57683"/>
        <dbReference type="ChEBI" id="CHEBI:58211"/>
        <dbReference type="ChEBI" id="CHEBI:137323"/>
        <dbReference type="EC" id="2.4.1.109"/>
    </reaction>
</comment>
<dbReference type="Pfam" id="PF16192">
    <property type="entry name" value="PMT_4TMC"/>
    <property type="match status" value="1"/>
</dbReference>
<feature type="transmembrane region" description="Helical" evidence="14">
    <location>
        <begin position="204"/>
        <end position="224"/>
    </location>
</feature>
<evidence type="ECO:0000313" key="18">
    <source>
        <dbReference type="Proteomes" id="UP000027586"/>
    </source>
</evidence>
<dbReference type="Pfam" id="PF02815">
    <property type="entry name" value="MIR"/>
    <property type="match status" value="1"/>
</dbReference>
<evidence type="ECO:0000256" key="4">
    <source>
        <dbReference type="ARBA" id="ARBA00012839"/>
    </source>
</evidence>
<keyword evidence="6 14" id="KW-0808">Transferase</keyword>
<dbReference type="EMBL" id="CBTN010000083">
    <property type="protein sequence ID" value="CDH60092.1"/>
    <property type="molecule type" value="Genomic_DNA"/>
</dbReference>
<dbReference type="PROSITE" id="PS50919">
    <property type="entry name" value="MIR"/>
    <property type="match status" value="3"/>
</dbReference>
<dbReference type="Gene3D" id="2.80.10.50">
    <property type="match status" value="1"/>
</dbReference>
<feature type="transmembrane region" description="Helical" evidence="14">
    <location>
        <begin position="677"/>
        <end position="695"/>
    </location>
</feature>
<dbReference type="InterPro" id="IPR036300">
    <property type="entry name" value="MIR_dom_sf"/>
</dbReference>
<dbReference type="OrthoDB" id="292747at2759"/>
<dbReference type="SMART" id="SM00472">
    <property type="entry name" value="MIR"/>
    <property type="match status" value="3"/>
</dbReference>
<dbReference type="InterPro" id="IPR027005">
    <property type="entry name" value="PMT-like"/>
</dbReference>
<gene>
    <name evidence="17" type="ORF">LCOR_10885.1</name>
</gene>
<evidence type="ECO:0000256" key="1">
    <source>
        <dbReference type="ARBA" id="ARBA00004477"/>
    </source>
</evidence>
<evidence type="ECO:0000256" key="15">
    <source>
        <dbReference type="SAM" id="MobiDB-lite"/>
    </source>
</evidence>
<dbReference type="InterPro" id="IPR032421">
    <property type="entry name" value="PMT_4TMC"/>
</dbReference>
<dbReference type="GO" id="GO:0005789">
    <property type="term" value="C:endoplasmic reticulum membrane"/>
    <property type="evidence" value="ECO:0007669"/>
    <property type="project" value="UniProtKB-SubCell"/>
</dbReference>
<comment type="function">
    <text evidence="14">Transfers mannose from Dol-P-mannose to Ser or Thr residues on proteins.</text>
</comment>
<keyword evidence="5 14" id="KW-0328">Glycosyltransferase</keyword>
<feature type="transmembrane region" description="Helical" evidence="14">
    <location>
        <begin position="613"/>
        <end position="633"/>
    </location>
</feature>
<keyword evidence="18" id="KW-1185">Reference proteome</keyword>
<sequence>MDNLKRRHATHNNTEIVPLQEPHFQSPSHHQSFSAYDEKQKLYRPALQQQPIVYSSNKYIAFCQRHQRALIPAVLTLLAFWTRFRIIGRSNIVVWDEAHFGKFGSHYLKHEFYFDVHPPLGKMLVGLSGWLAGYNGSFGFESGHTYPSNVNYAAMRIFNAFWGAMLVPLAYLTAQQFHMSYKASILAATMVLLDTAYLCISRFILLDSMLLFFTCLSLYCLSVFHNLRNQPFTEKWWLWLALTGFSLGCVSSVKWVGLFAVALVGIYTIEDLWDMLGDRHMPKKVYAGHWIARILCLICLPIAVYLFSFVLHFAILYRSGPGDAQMSSLFQARLVGNNFEKNPLELAYGSKLTIKNYGYGGGLLHSHVQTYPEGSKQQQVTCYHYKDDNNHWIVRPPRDVGSISDYEPEDGSIRFVKDGDIVRLKHSQTGRNLHSHPINAPITSGQWEVSCYGNETIGDNQDNWRVEIVDDTNYNDKERVRSLTTRFRLRHTHLNCLLAANNVVLPQWGFKQVEVTCDKRNNEDDPHTWWNVEEHYNDKLPPAPKNAYKSRFLHDFWHLNVAMWTSNNALIPDPDKEDILSSSPPEWPLASVGLRMCGWSDDIVKFYLLGSPAVWWTAFASLLVFVGTTAYYIIRMQRKMVDLSNAQWDHYLYVGKTLFLGWFLHYMPFYIMGRVTYLHHYFPALYFSILLVPFMMEHFTAHRSQRVQWIVFGTAYALVILVFIYFAPVAYGMKGPISNYKGRQWLKSWNLVDS</sequence>
<feature type="transmembrane region" description="Helical" evidence="14">
    <location>
        <begin position="236"/>
        <end position="269"/>
    </location>
</feature>
<feature type="transmembrane region" description="Helical" evidence="14">
    <location>
        <begin position="157"/>
        <end position="174"/>
    </location>
</feature>
<keyword evidence="7 14" id="KW-0812">Transmembrane</keyword>
<dbReference type="PANTHER" id="PTHR10050">
    <property type="entry name" value="DOLICHYL-PHOSPHATE-MANNOSE--PROTEIN MANNOSYLTRANSFERASE"/>
    <property type="match status" value="1"/>
</dbReference>
<dbReference type="EC" id="2.4.1.109" evidence="4 14"/>
<dbReference type="VEuPathDB" id="FungiDB:LCOR_10885.1"/>
<feature type="domain" description="MIR" evidence="16">
    <location>
        <begin position="413"/>
        <end position="469"/>
    </location>
</feature>